<dbReference type="STRING" id="1220583.GOACH_23_00860"/>
<evidence type="ECO:0000313" key="6">
    <source>
        <dbReference type="Proteomes" id="UP000010988"/>
    </source>
</evidence>
<proteinExistence type="inferred from homology"/>
<dbReference type="InterPro" id="IPR045851">
    <property type="entry name" value="AMP-bd_C_sf"/>
</dbReference>
<dbReference type="InterPro" id="IPR042099">
    <property type="entry name" value="ANL_N_sf"/>
</dbReference>
<sequence length="436" mass="47993">MGAVAVPLNAALQTQHLEHALTDSGARALIVEADLLERLDMIRKPRSLEKIWVVGGVPGSPDALPDLPDELSTAHPVRPGDIAALLYTSGTTGPSKGVRCPHAQFYWWGVSTGEQLGITENDVLFTTLPLFHTNALNACIQALVAGATIVVGRRFSASRFWDQAREAEATVTYLLGAMVSILWSRERSPLDRDHRLRIALSPATPAALAEPFRDRFGVLLTDGFGSTETNSVIAAAPAKPRPGYLGQIQPDFEALVVDTDDQPVPDGVPGELILRSRVPFAFADGYHGRPQATAESWRNLWFHTGDRVIRDQDGWFRFVDRVKDVIRRRGENISSFEVEQVVGLLPEVELVAAFPVPSDMAEDEVMIAIVAEKELTPEKVILHCTQHLARFAVPRYVDFVTTMPTTSNGKIRKAALRERGLTESTWDREQSPLATR</sequence>
<dbReference type="PANTHER" id="PTHR43201:SF5">
    <property type="entry name" value="MEDIUM-CHAIN ACYL-COA LIGASE ACSF2, MITOCHONDRIAL"/>
    <property type="match status" value="1"/>
</dbReference>
<dbReference type="SUPFAM" id="SSF56801">
    <property type="entry name" value="Acetyl-CoA synthetase-like"/>
    <property type="match status" value="1"/>
</dbReference>
<dbReference type="AlphaFoldDB" id="L7KPD8"/>
<comment type="caution">
    <text evidence="5">The sequence shown here is derived from an EMBL/GenBank/DDBJ whole genome shotgun (WGS) entry which is preliminary data.</text>
</comment>
<keyword evidence="2 5" id="KW-0436">Ligase</keyword>
<evidence type="ECO:0000259" key="3">
    <source>
        <dbReference type="Pfam" id="PF00501"/>
    </source>
</evidence>
<dbReference type="GO" id="GO:0031956">
    <property type="term" value="F:medium-chain fatty acid-CoA ligase activity"/>
    <property type="evidence" value="ECO:0007669"/>
    <property type="project" value="TreeGrafter"/>
</dbReference>
<feature type="domain" description="AMP-dependent synthetase/ligase" evidence="3">
    <location>
        <begin position="1"/>
        <end position="277"/>
    </location>
</feature>
<gene>
    <name evidence="5" type="ORF">GOACH_23_00860</name>
</gene>
<evidence type="ECO:0000256" key="1">
    <source>
        <dbReference type="ARBA" id="ARBA00006432"/>
    </source>
</evidence>
<evidence type="ECO:0000256" key="2">
    <source>
        <dbReference type="ARBA" id="ARBA00022598"/>
    </source>
</evidence>
<name>L7KPD8_9ACTN</name>
<keyword evidence="6" id="KW-1185">Reference proteome</keyword>
<reference evidence="5 6" key="1">
    <citation type="submission" date="2012-12" db="EMBL/GenBank/DDBJ databases">
        <title>Whole genome shotgun sequence of Gordonia aichiensis NBRC 108223.</title>
        <authorList>
            <person name="Isaki-Nakamura S."/>
            <person name="Hosoyama A."/>
            <person name="Tsuchikane K."/>
            <person name="Ando Y."/>
            <person name="Baba S."/>
            <person name="Ohji S."/>
            <person name="Hamada M."/>
            <person name="Tamura T."/>
            <person name="Yamazoe A."/>
            <person name="Yamazaki S."/>
            <person name="Fujita N."/>
        </authorList>
    </citation>
    <scope>NUCLEOTIDE SEQUENCE [LARGE SCALE GENOMIC DNA]</scope>
    <source>
        <strain evidence="5 6">NBRC 108223</strain>
    </source>
</reference>
<dbReference type="GO" id="GO:0006631">
    <property type="term" value="P:fatty acid metabolic process"/>
    <property type="evidence" value="ECO:0007669"/>
    <property type="project" value="TreeGrafter"/>
</dbReference>
<dbReference type="PANTHER" id="PTHR43201">
    <property type="entry name" value="ACYL-COA SYNTHETASE"/>
    <property type="match status" value="1"/>
</dbReference>
<dbReference type="Gene3D" id="3.30.300.30">
    <property type="match status" value="1"/>
</dbReference>
<dbReference type="InterPro" id="IPR025110">
    <property type="entry name" value="AMP-bd_C"/>
</dbReference>
<dbReference type="InterPro" id="IPR000873">
    <property type="entry name" value="AMP-dep_synth/lig_dom"/>
</dbReference>
<dbReference type="Proteomes" id="UP000010988">
    <property type="component" value="Unassembled WGS sequence"/>
</dbReference>
<protein>
    <submittedName>
        <fullName evidence="5">Putative acid--CoA ligase</fullName>
    </submittedName>
</protein>
<dbReference type="Gene3D" id="3.40.50.12780">
    <property type="entry name" value="N-terminal domain of ligase-like"/>
    <property type="match status" value="1"/>
</dbReference>
<evidence type="ECO:0000259" key="4">
    <source>
        <dbReference type="Pfam" id="PF13193"/>
    </source>
</evidence>
<dbReference type="Pfam" id="PF00501">
    <property type="entry name" value="AMP-binding"/>
    <property type="match status" value="1"/>
</dbReference>
<feature type="domain" description="AMP-binding enzyme C-terminal" evidence="4">
    <location>
        <begin position="337"/>
        <end position="410"/>
    </location>
</feature>
<accession>L7KPD8</accession>
<evidence type="ECO:0000313" key="5">
    <source>
        <dbReference type="EMBL" id="GAC50376.1"/>
    </source>
</evidence>
<comment type="similarity">
    <text evidence="1">Belongs to the ATP-dependent AMP-binding enzyme family.</text>
</comment>
<dbReference type="eggNOG" id="COG0318">
    <property type="taxonomic scope" value="Bacteria"/>
</dbReference>
<dbReference type="EMBL" id="BANR01000023">
    <property type="protein sequence ID" value="GAC50376.1"/>
    <property type="molecule type" value="Genomic_DNA"/>
</dbReference>
<organism evidence="5 6">
    <name type="scientific">Gordonia aichiensis NBRC 108223</name>
    <dbReference type="NCBI Taxonomy" id="1220583"/>
    <lineage>
        <taxon>Bacteria</taxon>
        <taxon>Bacillati</taxon>
        <taxon>Actinomycetota</taxon>
        <taxon>Actinomycetes</taxon>
        <taxon>Mycobacteriales</taxon>
        <taxon>Gordoniaceae</taxon>
        <taxon>Gordonia</taxon>
    </lineage>
</organism>
<dbReference type="InterPro" id="IPR020845">
    <property type="entry name" value="AMP-binding_CS"/>
</dbReference>
<dbReference type="PROSITE" id="PS00455">
    <property type="entry name" value="AMP_BINDING"/>
    <property type="match status" value="1"/>
</dbReference>
<dbReference type="Pfam" id="PF13193">
    <property type="entry name" value="AMP-binding_C"/>
    <property type="match status" value="1"/>
</dbReference>